<organism evidence="2 3">
    <name type="scientific">Lactobacillus kullabergensis</name>
    <dbReference type="NCBI Taxonomy" id="1218493"/>
    <lineage>
        <taxon>Bacteria</taxon>
        <taxon>Bacillati</taxon>
        <taxon>Bacillota</taxon>
        <taxon>Bacilli</taxon>
        <taxon>Lactobacillales</taxon>
        <taxon>Lactobacillaceae</taxon>
        <taxon>Lactobacillus</taxon>
    </lineage>
</organism>
<keyword evidence="2" id="KW-0255">Endonuclease</keyword>
<evidence type="ECO:0000313" key="2">
    <source>
        <dbReference type="EMBL" id="KJY55187.1"/>
    </source>
</evidence>
<comment type="caution">
    <text evidence="2">The sequence shown here is derived from an EMBL/GenBank/DDBJ whole genome shotgun (WGS) entry which is preliminary data.</text>
</comment>
<proteinExistence type="predicted"/>
<dbReference type="InterPro" id="IPR013022">
    <property type="entry name" value="Xyl_isomerase-like_TIM-brl"/>
</dbReference>
<dbReference type="GO" id="GO:0004519">
    <property type="term" value="F:endonuclease activity"/>
    <property type="evidence" value="ECO:0007669"/>
    <property type="project" value="UniProtKB-KW"/>
</dbReference>
<reference evidence="2 3" key="1">
    <citation type="submission" date="2014-12" db="EMBL/GenBank/DDBJ databases">
        <title>Comparative genomics of the lactic acid bacteria isolated from the honey bee gut.</title>
        <authorList>
            <person name="Ellegaard K.M."/>
            <person name="Tamarit D."/>
            <person name="Javelind E."/>
            <person name="Olofsson T."/>
            <person name="Andersson S.G."/>
            <person name="Vasquez A."/>
        </authorList>
    </citation>
    <scope>NUCLEOTIDE SEQUENCE [LARGE SCALE GENOMIC DNA]</scope>
    <source>
        <strain evidence="2 3">Biut2</strain>
    </source>
</reference>
<gene>
    <name evidence="2" type="ORF">JF76_12730</name>
</gene>
<dbReference type="Gene3D" id="3.20.20.150">
    <property type="entry name" value="Divalent-metal-dependent TIM barrel enzymes"/>
    <property type="match status" value="1"/>
</dbReference>
<dbReference type="InterPro" id="IPR050312">
    <property type="entry name" value="IolE/XylAMocC-like"/>
</dbReference>
<dbReference type="PANTHER" id="PTHR12110">
    <property type="entry name" value="HYDROXYPYRUVATE ISOMERASE"/>
    <property type="match status" value="1"/>
</dbReference>
<dbReference type="PATRIC" id="fig|1218493.3.peg.1333"/>
<protein>
    <submittedName>
        <fullName evidence="2">AP endonuclease</fullName>
    </submittedName>
</protein>
<dbReference type="Proteomes" id="UP000033533">
    <property type="component" value="Unassembled WGS sequence"/>
</dbReference>
<name>A0A0F4L8L8_9LACO</name>
<keyword evidence="2" id="KW-0540">Nuclease</keyword>
<dbReference type="PANTHER" id="PTHR12110:SF41">
    <property type="entry name" value="INOSOSE DEHYDRATASE"/>
    <property type="match status" value="1"/>
</dbReference>
<dbReference type="AlphaFoldDB" id="A0A0F4L8L8"/>
<sequence length="312" mass="36161">MKEIKTATRLNAYLPHYDNKIDKVFGELKKVGINYVDINFPQQTIGIPARDMKKMLDENGLRPNGMEMRFEGHYLNGDLGNLNDKIYQDAIEMCKQAVDYCREIGGSMINIWSAHDGFDYSFQIDYLKVWHRIVQACQEIADYAPDIKFSIEYKPYEPRAYAFVDSMGTLGMILKDINRKNFGVLLDYCHMLMKHENPAMGSEIFASRGELFGVHINDGYGVHDDGLMVGTVTPFKTLEFLYYMKKYHFDGMYYFDTAPVIEDPSQETSKNIEMLKYFLNLLDRVGMEKIDKVINENDAIKARDLLLDFIKK</sequence>
<dbReference type="InterPro" id="IPR036237">
    <property type="entry name" value="Xyl_isomerase-like_sf"/>
</dbReference>
<dbReference type="EMBL" id="JXBY01000020">
    <property type="protein sequence ID" value="KJY55187.1"/>
    <property type="molecule type" value="Genomic_DNA"/>
</dbReference>
<dbReference type="STRING" id="1218493.JF76_12730"/>
<evidence type="ECO:0000313" key="3">
    <source>
        <dbReference type="Proteomes" id="UP000033533"/>
    </source>
</evidence>
<dbReference type="HOGENOM" id="CLU_072264_0_0_9"/>
<evidence type="ECO:0000259" key="1">
    <source>
        <dbReference type="Pfam" id="PF01261"/>
    </source>
</evidence>
<dbReference type="Pfam" id="PF01261">
    <property type="entry name" value="AP_endonuc_2"/>
    <property type="match status" value="1"/>
</dbReference>
<feature type="domain" description="Xylose isomerase-like TIM barrel" evidence="1">
    <location>
        <begin position="27"/>
        <end position="276"/>
    </location>
</feature>
<accession>A0A0F4L8L8</accession>
<keyword evidence="2" id="KW-0378">Hydrolase</keyword>
<dbReference type="SUPFAM" id="SSF51658">
    <property type="entry name" value="Xylose isomerase-like"/>
    <property type="match status" value="1"/>
</dbReference>